<feature type="domain" description="Protein kinase" evidence="1">
    <location>
        <begin position="1"/>
        <end position="375"/>
    </location>
</feature>
<evidence type="ECO:0000259" key="1">
    <source>
        <dbReference type="PROSITE" id="PS50011"/>
    </source>
</evidence>
<dbReference type="GO" id="GO:0005524">
    <property type="term" value="F:ATP binding"/>
    <property type="evidence" value="ECO:0007669"/>
    <property type="project" value="InterPro"/>
</dbReference>
<dbReference type="EMBL" id="MU250524">
    <property type="protein sequence ID" value="KAG7451834.1"/>
    <property type="molecule type" value="Genomic_DNA"/>
</dbReference>
<evidence type="ECO:0000313" key="2">
    <source>
        <dbReference type="EMBL" id="KAG7451834.1"/>
    </source>
</evidence>
<name>A0A9P8AXI8_9AGAR</name>
<dbReference type="RefSeq" id="XP_043045334.1">
    <property type="nucleotide sequence ID" value="XM_043187769.1"/>
</dbReference>
<dbReference type="GO" id="GO:0004672">
    <property type="term" value="F:protein kinase activity"/>
    <property type="evidence" value="ECO:0007669"/>
    <property type="project" value="InterPro"/>
</dbReference>
<dbReference type="Gene3D" id="1.10.510.10">
    <property type="entry name" value="Transferase(Phosphotransferase) domain 1"/>
    <property type="match status" value="1"/>
</dbReference>
<accession>A0A9P8AXI8</accession>
<reference evidence="2" key="1">
    <citation type="submission" date="2020-11" db="EMBL/GenBank/DDBJ databases">
        <title>Adaptations for nitrogen fixation in a non-lichenized fungal sporocarp promotes dispersal by wood-feeding termites.</title>
        <authorList>
            <consortium name="DOE Joint Genome Institute"/>
            <person name="Koch R.A."/>
            <person name="Yoon G."/>
            <person name="Arayal U."/>
            <person name="Lail K."/>
            <person name="Amirebrahimi M."/>
            <person name="Labutti K."/>
            <person name="Lipzen A."/>
            <person name="Riley R."/>
            <person name="Barry K."/>
            <person name="Henrissat B."/>
            <person name="Grigoriev I.V."/>
            <person name="Herr J.R."/>
            <person name="Aime M.C."/>
        </authorList>
    </citation>
    <scope>NUCLEOTIDE SEQUENCE</scope>
    <source>
        <strain evidence="2">MCA 3950</strain>
    </source>
</reference>
<proteinExistence type="predicted"/>
<dbReference type="AlphaFoldDB" id="A0A9P8AXI8"/>
<keyword evidence="3" id="KW-1185">Reference proteome</keyword>
<dbReference type="GeneID" id="66110066"/>
<comment type="caution">
    <text evidence="2">The sequence shown here is derived from an EMBL/GenBank/DDBJ whole genome shotgun (WGS) entry which is preliminary data.</text>
</comment>
<dbReference type="SUPFAM" id="SSF56112">
    <property type="entry name" value="Protein kinase-like (PK-like)"/>
    <property type="match status" value="1"/>
</dbReference>
<dbReference type="OrthoDB" id="5987198at2759"/>
<evidence type="ECO:0000313" key="3">
    <source>
        <dbReference type="Proteomes" id="UP000812287"/>
    </source>
</evidence>
<organism evidence="2 3">
    <name type="scientific">Guyanagaster necrorhizus</name>
    <dbReference type="NCBI Taxonomy" id="856835"/>
    <lineage>
        <taxon>Eukaryota</taxon>
        <taxon>Fungi</taxon>
        <taxon>Dikarya</taxon>
        <taxon>Basidiomycota</taxon>
        <taxon>Agaricomycotina</taxon>
        <taxon>Agaricomycetes</taxon>
        <taxon>Agaricomycetidae</taxon>
        <taxon>Agaricales</taxon>
        <taxon>Marasmiineae</taxon>
        <taxon>Physalacriaceae</taxon>
        <taxon>Guyanagaster</taxon>
    </lineage>
</organism>
<sequence>MLWVHHHSFLLESGFQLRPKFHPDWKPTWKSKSEMIFSEEILGHMVLNPDIIDATRIQDGKLVTLKRIVKTEFPFEVELGTFFSSSPLSDNPRNHCVPVYEVLQSPYDPDDQMIVMPRLREMKTPSFDTVGEFVEAFRQIFEGVEFMHENFVAHKDINILNVMVDASKLYPKGFHPVYHSLNNNYTGFATHITRTQCWPRYHIIDFGYSCRYDPSELPFDHIVAAGDRSAPEMERIRADPSTRLNPFPFDVYCVANIMRKDYGIEFCPALKFLLPLVEDMTQDEPSLRPTMSEASARFVRLCNSLSTSQLRAFPGIDAAGLGHRCRRLKYTVTGVAPLPVKKFLEPDTDTNSRFRSFYTLSPGHVSGVTEMSPCT</sequence>
<dbReference type="PROSITE" id="PS50011">
    <property type="entry name" value="PROTEIN_KINASE_DOM"/>
    <property type="match status" value="1"/>
</dbReference>
<dbReference type="InterPro" id="IPR011009">
    <property type="entry name" value="Kinase-like_dom_sf"/>
</dbReference>
<dbReference type="SMART" id="SM00220">
    <property type="entry name" value="S_TKc"/>
    <property type="match status" value="1"/>
</dbReference>
<dbReference type="Proteomes" id="UP000812287">
    <property type="component" value="Unassembled WGS sequence"/>
</dbReference>
<protein>
    <recommendedName>
        <fullName evidence="1">Protein kinase domain-containing protein</fullName>
    </recommendedName>
</protein>
<gene>
    <name evidence="2" type="ORF">BT62DRAFT_940791</name>
</gene>
<dbReference type="InterPro" id="IPR000719">
    <property type="entry name" value="Prot_kinase_dom"/>
</dbReference>